<dbReference type="RefSeq" id="WP_139724898.1">
    <property type="nucleotide sequence ID" value="NZ_VDCW01000027.1"/>
</dbReference>
<keyword evidence="1" id="KW-0812">Transmembrane</keyword>
<keyword evidence="1" id="KW-1133">Transmembrane helix</keyword>
<feature type="transmembrane region" description="Helical" evidence="1">
    <location>
        <begin position="7"/>
        <end position="34"/>
    </location>
</feature>
<evidence type="ECO:0000256" key="1">
    <source>
        <dbReference type="SAM" id="Phobius"/>
    </source>
</evidence>
<proteinExistence type="predicted"/>
<dbReference type="AlphaFoldDB" id="A0AAX2V0F9"/>
<keyword evidence="1" id="KW-0472">Membrane</keyword>
<evidence type="ECO:0000313" key="2">
    <source>
        <dbReference type="EMBL" id="TNF65645.1"/>
    </source>
</evidence>
<organism evidence="2 3">
    <name type="scientific">Streptococcus salivarius</name>
    <dbReference type="NCBI Taxonomy" id="1304"/>
    <lineage>
        <taxon>Bacteria</taxon>
        <taxon>Bacillati</taxon>
        <taxon>Bacillota</taxon>
        <taxon>Bacilli</taxon>
        <taxon>Lactobacillales</taxon>
        <taxon>Streptococcaceae</taxon>
        <taxon>Streptococcus</taxon>
    </lineage>
</organism>
<gene>
    <name evidence="2" type="ORF">FBF48_10405</name>
</gene>
<sequence length="82" mass="9235">MGAAISVLAYAFIAASFYFGKFTLTVIGILLWIFGSYAIDKDIYEEWTAEMTNRSCKVTEQRAKRVTAFVCPDGVIHYSPLR</sequence>
<evidence type="ECO:0000313" key="3">
    <source>
        <dbReference type="Proteomes" id="UP000308186"/>
    </source>
</evidence>
<reference evidence="2 3" key="1">
    <citation type="submission" date="2019-06" db="EMBL/GenBank/DDBJ databases">
        <title>Genome Announcement To Ensure Probiotic Safety of Streptococcus salivarius UBSS01.</title>
        <authorList>
            <person name="Sulthana A."/>
            <person name="Lakshmi S.G."/>
            <person name="Madempudi R.S."/>
        </authorList>
    </citation>
    <scope>NUCLEOTIDE SEQUENCE [LARGE SCALE GENOMIC DNA]</scope>
    <source>
        <strain evidence="2 3">UBSS01</strain>
    </source>
</reference>
<accession>A0AAX2V0F9</accession>
<comment type="caution">
    <text evidence="2">The sequence shown here is derived from an EMBL/GenBank/DDBJ whole genome shotgun (WGS) entry which is preliminary data.</text>
</comment>
<dbReference type="EMBL" id="VDCW01000027">
    <property type="protein sequence ID" value="TNF65645.1"/>
    <property type="molecule type" value="Genomic_DNA"/>
</dbReference>
<name>A0AAX2V0F9_STRSL</name>
<dbReference type="Proteomes" id="UP000308186">
    <property type="component" value="Unassembled WGS sequence"/>
</dbReference>
<protein>
    <submittedName>
        <fullName evidence="2">Uncharacterized protein</fullName>
    </submittedName>
</protein>